<dbReference type="EMBL" id="LUCM01000142">
    <property type="protein sequence ID" value="KAA0201032.1"/>
    <property type="molecule type" value="Genomic_DNA"/>
</dbReference>
<evidence type="ECO:0000313" key="2">
    <source>
        <dbReference type="Proteomes" id="UP000728185"/>
    </source>
</evidence>
<reference evidence="1" key="1">
    <citation type="submission" date="2019-05" db="EMBL/GenBank/DDBJ databases">
        <title>Annotation for the trematode Fasciolopsis buski.</title>
        <authorList>
            <person name="Choi Y.-J."/>
        </authorList>
    </citation>
    <scope>NUCLEOTIDE SEQUENCE</scope>
    <source>
        <strain evidence="1">HT</strain>
        <tissue evidence="1">Whole worm</tissue>
    </source>
</reference>
<feature type="non-terminal residue" evidence="1">
    <location>
        <position position="1"/>
    </location>
</feature>
<dbReference type="InterPro" id="IPR036770">
    <property type="entry name" value="Ankyrin_rpt-contain_sf"/>
</dbReference>
<keyword evidence="2" id="KW-1185">Reference proteome</keyword>
<protein>
    <submittedName>
        <fullName evidence="1">Ankyrin repeat domain-containing protein 45</fullName>
    </submittedName>
</protein>
<organism evidence="1 2">
    <name type="scientific">Fasciolopsis buskii</name>
    <dbReference type="NCBI Taxonomy" id="27845"/>
    <lineage>
        <taxon>Eukaryota</taxon>
        <taxon>Metazoa</taxon>
        <taxon>Spiralia</taxon>
        <taxon>Lophotrochozoa</taxon>
        <taxon>Platyhelminthes</taxon>
        <taxon>Trematoda</taxon>
        <taxon>Digenea</taxon>
        <taxon>Plagiorchiida</taxon>
        <taxon>Echinostomata</taxon>
        <taxon>Echinostomatoidea</taxon>
        <taxon>Fasciolidae</taxon>
        <taxon>Fasciolopsis</taxon>
    </lineage>
</organism>
<sequence length="221" mass="25477">PRSQRAKGSAVESLVPLSTVIHAGQEEDVHNRIAALEFSPDELLKEMQQTDDFQKTNLEMLAILNSVENIEKTIRAGFNVNSRGKGGYTLLHFANMWNRPDVVRYLYNNHAELFPMNKASETPHSLSVKYENTEANEMMLWAECRQDFYALLQQSRAILNVTDKSEYTKEERKMLETACNDGEIWLERNREASLSALRTKKEHIELIVEPFFRSKSPKNVN</sequence>
<dbReference type="OrthoDB" id="2157354at2759"/>
<dbReference type="SUPFAM" id="SSF48403">
    <property type="entry name" value="Ankyrin repeat"/>
    <property type="match status" value="1"/>
</dbReference>
<dbReference type="AlphaFoldDB" id="A0A8E0S714"/>
<comment type="caution">
    <text evidence="1">The sequence shown here is derived from an EMBL/GenBank/DDBJ whole genome shotgun (WGS) entry which is preliminary data.</text>
</comment>
<dbReference type="Proteomes" id="UP000728185">
    <property type="component" value="Unassembled WGS sequence"/>
</dbReference>
<name>A0A8E0S714_9TREM</name>
<evidence type="ECO:0000313" key="1">
    <source>
        <dbReference type="EMBL" id="KAA0201032.1"/>
    </source>
</evidence>
<dbReference type="Gene3D" id="1.25.40.20">
    <property type="entry name" value="Ankyrin repeat-containing domain"/>
    <property type="match status" value="1"/>
</dbReference>
<proteinExistence type="predicted"/>
<accession>A0A8E0S714</accession>
<gene>
    <name evidence="1" type="ORF">FBUS_04281</name>
</gene>